<keyword evidence="12" id="KW-0472">Membrane</keyword>
<reference evidence="14 15" key="1">
    <citation type="submission" date="2019-01" db="EMBL/GenBank/DDBJ databases">
        <title>Draft Genome and Complete Hox-Cluster Characterization of the Sterlet Sturgeon (Acipenser ruthenus).</title>
        <authorList>
            <person name="Wei Q."/>
        </authorList>
    </citation>
    <scope>NUCLEOTIDE SEQUENCE [LARGE SCALE GENOMIC DNA]</scope>
    <source>
        <strain evidence="14">WHYD16114868_AA</strain>
        <tissue evidence="14">Blood</tissue>
    </source>
</reference>
<keyword evidence="4 10" id="KW-0430">Lectin</keyword>
<dbReference type="Proteomes" id="UP000289886">
    <property type="component" value="Unassembled WGS sequence"/>
</dbReference>
<dbReference type="PANTHER" id="PTHR15414:SF5">
    <property type="entry name" value="PROTEIN OS-9"/>
    <property type="match status" value="1"/>
</dbReference>
<evidence type="ECO:0000256" key="8">
    <source>
        <dbReference type="ARBA" id="ARBA00053710"/>
    </source>
</evidence>
<dbReference type="EMBL" id="SCEB01002571">
    <property type="protein sequence ID" value="RXM95216.1"/>
    <property type="molecule type" value="Genomic_DNA"/>
</dbReference>
<accession>A0A444V483</accession>
<comment type="function">
    <text evidence="8">Lectin component of the HRD1 complex, which functions in endoplasmic reticulum (ER) quality control and ER-associated degradation (ERAD). Specifically recognizes and binds improperly folded glycoproteins as well as hyperglycosylated proteins, retain them in the ER, and transfers them to the ubiquitination machinery and promote their degradation. Possible targets include TRPV4 as well as hyperglycosylated HSP90B1.</text>
</comment>
<feature type="compositionally biased region" description="Acidic residues" evidence="11">
    <location>
        <begin position="343"/>
        <end position="354"/>
    </location>
</feature>
<evidence type="ECO:0000256" key="2">
    <source>
        <dbReference type="ARBA" id="ARBA00009918"/>
    </source>
</evidence>
<feature type="compositionally biased region" description="Basic and acidic residues" evidence="11">
    <location>
        <begin position="383"/>
        <end position="400"/>
    </location>
</feature>
<dbReference type="InterPro" id="IPR045149">
    <property type="entry name" value="OS-9-like"/>
</dbReference>
<feature type="compositionally biased region" description="Basic and acidic residues" evidence="11">
    <location>
        <begin position="499"/>
        <end position="511"/>
    </location>
</feature>
<keyword evidence="3" id="KW-0732">Signal</keyword>
<keyword evidence="15" id="KW-1185">Reference proteome</keyword>
<dbReference type="PANTHER" id="PTHR15414">
    <property type="entry name" value="OS-9-RELATED"/>
    <property type="match status" value="1"/>
</dbReference>
<dbReference type="FunFam" id="2.70.130.10:FF:000002">
    <property type="entry name" value="protein OS-9 isoform X1"/>
    <property type="match status" value="1"/>
</dbReference>
<gene>
    <name evidence="14" type="ORF">EOD39_17125</name>
</gene>
<evidence type="ECO:0000256" key="3">
    <source>
        <dbReference type="ARBA" id="ARBA00022729"/>
    </source>
</evidence>
<feature type="region of interest" description="Disordered" evidence="11">
    <location>
        <begin position="304"/>
        <end position="354"/>
    </location>
</feature>
<comment type="subcellular location">
    <subcellularLocation>
        <location evidence="1 10">Endoplasmic reticulum lumen</location>
    </subcellularLocation>
</comment>
<evidence type="ECO:0000256" key="9">
    <source>
        <dbReference type="ARBA" id="ARBA00066177"/>
    </source>
</evidence>
<dbReference type="InterPro" id="IPR009011">
    <property type="entry name" value="Man6P_isomerase_rcpt-bd_dom_sf"/>
</dbReference>
<evidence type="ECO:0000256" key="1">
    <source>
        <dbReference type="ARBA" id="ARBA00004319"/>
    </source>
</evidence>
<comment type="function">
    <text evidence="10">Lectin involved in the quality control of the secretory pathway. As a member of the endoplasmic reticulum-associated degradation lumenal (ERAD-L) surveillance system, targets misfolded endoplasmic reticulum lumenal glycoproteins for degradation.</text>
</comment>
<feature type="domain" description="MRH" evidence="13">
    <location>
        <begin position="105"/>
        <end position="224"/>
    </location>
</feature>
<dbReference type="GO" id="GO:0030246">
    <property type="term" value="F:carbohydrate binding"/>
    <property type="evidence" value="ECO:0007669"/>
    <property type="project" value="UniProtKB-UniRule"/>
</dbReference>
<comment type="similarity">
    <text evidence="2 10">Belongs to the OS-9 family.</text>
</comment>
<dbReference type="InterPro" id="IPR012913">
    <property type="entry name" value="OS9-like_dom"/>
</dbReference>
<keyword evidence="5 10" id="KW-0256">Endoplasmic reticulum</keyword>
<evidence type="ECO:0000256" key="6">
    <source>
        <dbReference type="ARBA" id="ARBA00023157"/>
    </source>
</evidence>
<feature type="transmembrane region" description="Helical" evidence="12">
    <location>
        <begin position="12"/>
        <end position="29"/>
    </location>
</feature>
<keyword evidence="6" id="KW-1015">Disulfide bond</keyword>
<keyword evidence="7" id="KW-0325">Glycoprotein</keyword>
<feature type="region of interest" description="Disordered" evidence="11">
    <location>
        <begin position="663"/>
        <end position="685"/>
    </location>
</feature>
<name>A0A444V483_ACIRT</name>
<evidence type="ECO:0000256" key="11">
    <source>
        <dbReference type="SAM" id="MobiDB-lite"/>
    </source>
</evidence>
<evidence type="ECO:0000256" key="12">
    <source>
        <dbReference type="SAM" id="Phobius"/>
    </source>
</evidence>
<proteinExistence type="inferred from homology"/>
<dbReference type="GO" id="GO:0030970">
    <property type="term" value="P:retrograde protein transport, ER to cytosol"/>
    <property type="evidence" value="ECO:0007669"/>
    <property type="project" value="TreeGrafter"/>
</dbReference>
<evidence type="ECO:0000256" key="5">
    <source>
        <dbReference type="ARBA" id="ARBA00022824"/>
    </source>
</evidence>
<protein>
    <recommendedName>
        <fullName evidence="10">Endoplasmic reticulum lectin</fullName>
    </recommendedName>
    <alternativeName>
        <fullName evidence="10">Protein OS-9</fullName>
    </alternativeName>
</protein>
<dbReference type="InterPro" id="IPR044865">
    <property type="entry name" value="MRH_dom"/>
</dbReference>
<comment type="subunit">
    <text evidence="9">Component of the HRD1 complex, which comprises at least SYNV1/HRD1, DERL1/2, FAM8A1, HERPUD1/HERP, OS9, SEL1L and UBE2J1. FAM8A1 is stabilized by interaction with SYNV1, which prevents its proteasomal degradation. OS9 and UBE2J1 recruitment to the complex may be mediated by SEL1L. Through this complex, may interact with ERLEC1 and HSPA5. Interacts (via C-terminus) with CPNE6 (via second C2 domain); this interaction occurs in a calcium-dependent manner in vitro. Interacts with CREB3.</text>
</comment>
<dbReference type="Gene3D" id="2.70.130.10">
    <property type="entry name" value="Mannose-6-phosphate receptor binding domain"/>
    <property type="match status" value="1"/>
</dbReference>
<dbReference type="GO" id="GO:0030968">
    <property type="term" value="P:endoplasmic reticulum unfolded protein response"/>
    <property type="evidence" value="ECO:0007669"/>
    <property type="project" value="UniProtKB-UniRule"/>
</dbReference>
<evidence type="ECO:0000256" key="4">
    <source>
        <dbReference type="ARBA" id="ARBA00022734"/>
    </source>
</evidence>
<dbReference type="Pfam" id="PF07915">
    <property type="entry name" value="PRKCSH"/>
    <property type="match status" value="1"/>
</dbReference>
<comment type="caution">
    <text evidence="14">The sequence shown here is derived from an EMBL/GenBank/DDBJ whole genome shotgun (WGS) entry which is preliminary data.</text>
</comment>
<dbReference type="SUPFAM" id="SSF50911">
    <property type="entry name" value="Mannose 6-phosphate receptor domain"/>
    <property type="match status" value="1"/>
</dbReference>
<dbReference type="AlphaFoldDB" id="A0A444V483"/>
<evidence type="ECO:0000256" key="7">
    <source>
        <dbReference type="ARBA" id="ARBA00023180"/>
    </source>
</evidence>
<organism evidence="14 15">
    <name type="scientific">Acipenser ruthenus</name>
    <name type="common">Sterlet sturgeon</name>
    <dbReference type="NCBI Taxonomy" id="7906"/>
    <lineage>
        <taxon>Eukaryota</taxon>
        <taxon>Metazoa</taxon>
        <taxon>Chordata</taxon>
        <taxon>Craniata</taxon>
        <taxon>Vertebrata</taxon>
        <taxon>Euteleostomi</taxon>
        <taxon>Actinopterygii</taxon>
        <taxon>Chondrostei</taxon>
        <taxon>Acipenseriformes</taxon>
        <taxon>Acipenseridae</taxon>
        <taxon>Acipenser</taxon>
    </lineage>
</organism>
<evidence type="ECO:0000313" key="14">
    <source>
        <dbReference type="EMBL" id="RXM95216.1"/>
    </source>
</evidence>
<keyword evidence="12" id="KW-1133">Transmembrane helix</keyword>
<evidence type="ECO:0000256" key="10">
    <source>
        <dbReference type="RuleBase" id="RU369099"/>
    </source>
</evidence>
<feature type="region of interest" description="Disordered" evidence="11">
    <location>
        <begin position="499"/>
        <end position="522"/>
    </location>
</feature>
<feature type="region of interest" description="Disordered" evidence="11">
    <location>
        <begin position="383"/>
        <end position="444"/>
    </location>
</feature>
<evidence type="ECO:0000259" key="13">
    <source>
        <dbReference type="PROSITE" id="PS51914"/>
    </source>
</evidence>
<evidence type="ECO:0000313" key="15">
    <source>
        <dbReference type="Proteomes" id="UP000289886"/>
    </source>
</evidence>
<feature type="compositionally biased region" description="Acidic residues" evidence="11">
    <location>
        <begin position="420"/>
        <end position="430"/>
    </location>
</feature>
<keyword evidence="12" id="KW-0812">Transmembrane</keyword>
<feature type="compositionally biased region" description="Basic and acidic residues" evidence="11">
    <location>
        <begin position="332"/>
        <end position="342"/>
    </location>
</feature>
<sequence length="685" mass="77731">MAASNGRWARVVYTVFGFSFLSVTAFLNLEELNEMKYGIEILSDPVIKGQTLSEDVMIVSSKYKQVYECKLPAQAMRFHHPDSAEDSQGYTGLGIPELLKPMEGAPCLIKTKDWWTYEFCYGQHIRQYHMEDSEIKGEILFLGFYSSEFDWNNETAKASKQHRLKRYHSQTYVNGSTCDLSRAPRETEVRFMCEEGSSDYITRVDEPQSCSYVLTVHTPRTCQHPFLRPASTNKPHPIKCQPALSPEQYVEYVKAQVSDTKRRVEQISEELKSLDEILSRDDEAASKPENLLVVESVQIIEEDEADHEGDSAQIEDASNEDADFWDGVMKPDGGESGERNEQMEADGDGEFGEQDIEDTKLDFKTIRNPSDLVKLANLLKEAPEKPKAAGDEQEDSKDVSPAKTGENTASVERQERGEDHEDDDLMEEFEKEMKDISVPSSKIGEIRETMEQEFDNIIDEAQQELDGEGLKGEFDRNQAAKTLETTLNQMMDKLEGKVVEDQQGEQTDRARGSPSLAPRQPAAQQIQVTDLCAVTLLLCLFELDEPTADDDDDVKVRITKYKSDGSPQNKMQVQEMSAEDPQVQYIKDVVKEQLEKAGLKAEGKIEVKIMTRGQPDDDDVGWLSREDTKSFREILITLLTGGTEEAYKEQQRQEELETNYRFVWGQKQEDTPPASNTDNSDEMDF</sequence>
<dbReference type="GO" id="GO:0005788">
    <property type="term" value="C:endoplasmic reticulum lumen"/>
    <property type="evidence" value="ECO:0007669"/>
    <property type="project" value="UniProtKB-SubCell"/>
</dbReference>
<dbReference type="PROSITE" id="PS51914">
    <property type="entry name" value="MRH"/>
    <property type="match status" value="1"/>
</dbReference>